<name>A0A0F9T0Y0_9ZZZZ</name>
<reference evidence="1" key="1">
    <citation type="journal article" date="2015" name="Nature">
        <title>Complex archaea that bridge the gap between prokaryotes and eukaryotes.</title>
        <authorList>
            <person name="Spang A."/>
            <person name="Saw J.H."/>
            <person name="Jorgensen S.L."/>
            <person name="Zaremba-Niedzwiedzka K."/>
            <person name="Martijn J."/>
            <person name="Lind A.E."/>
            <person name="van Eijk R."/>
            <person name="Schleper C."/>
            <person name="Guy L."/>
            <person name="Ettema T.J."/>
        </authorList>
    </citation>
    <scope>NUCLEOTIDE SEQUENCE</scope>
</reference>
<evidence type="ECO:0000313" key="1">
    <source>
        <dbReference type="EMBL" id="KKN74910.1"/>
    </source>
</evidence>
<gene>
    <name evidence="1" type="ORF">LCGC14_0386590</name>
</gene>
<comment type="caution">
    <text evidence="1">The sequence shown here is derived from an EMBL/GenBank/DDBJ whole genome shotgun (WGS) entry which is preliminary data.</text>
</comment>
<protein>
    <submittedName>
        <fullName evidence="1">Uncharacterized protein</fullName>
    </submittedName>
</protein>
<sequence>MKQLKLKRIFPGLYRSEDEQWVVYSYKVEDDNGDEKVGATLWQARYEGWDRYTYLDPFYTKAAALAALQAIYRAMQEKLAESPIRGSAGVGHSVLMR</sequence>
<proteinExistence type="predicted"/>
<dbReference type="EMBL" id="LAZR01000319">
    <property type="protein sequence ID" value="KKN74910.1"/>
    <property type="molecule type" value="Genomic_DNA"/>
</dbReference>
<dbReference type="AlphaFoldDB" id="A0A0F9T0Y0"/>
<organism evidence="1">
    <name type="scientific">marine sediment metagenome</name>
    <dbReference type="NCBI Taxonomy" id="412755"/>
    <lineage>
        <taxon>unclassified sequences</taxon>
        <taxon>metagenomes</taxon>
        <taxon>ecological metagenomes</taxon>
    </lineage>
</organism>
<accession>A0A0F9T0Y0</accession>